<dbReference type="Proteomes" id="UP000632339">
    <property type="component" value="Unassembled WGS sequence"/>
</dbReference>
<dbReference type="RefSeq" id="WP_019940942.1">
    <property type="nucleotide sequence ID" value="NZ_BMLI01000002.1"/>
</dbReference>
<evidence type="ECO:0000313" key="3">
    <source>
        <dbReference type="EMBL" id="GGN03769.1"/>
    </source>
</evidence>
<dbReference type="SUPFAM" id="SSF101898">
    <property type="entry name" value="NHL repeat"/>
    <property type="match status" value="1"/>
</dbReference>
<sequence length="910" mass="99097">MKLHFYIKRALASLLCACITLSANAQATSELWGTTRSDGYRNQGSIFSTGADGTNLAVRHQFGYERQGRVISDIVAFNGEFYATETNQLTDDPVGIAGTLFKWDPVTNVYTTLHRFNSATGRTPSVNLYLKNGKLYGNTRYGGAQDKGVIFEFDPAANSYQVMVDIATLLPSAEGSEESFSLINGKFYGVFTTRTGFTGNTLYEWDPETRTLGSTFQADGELTSRGTHEPFGKMVEYQGKLYSATNEGGQSGYGEIVEWDLATNTYVGKASFPWQGGRPNSALTLKDGKLYGILSLGELFEFDPATSAMTIKMKLPSGISTNSPVGFTLYNGKLFGQANGGAGNNGFIFEWDPATNVFTNRFDFTNGRNGAFQGQMFEWQGKLWGRRPVGILADNNGELYSWDPATNAFDGKFVFNVCEGRGVKSGFTLVGSKLYGMAYGGGASDLGVIYRFDPLTEEFKILQNLNATKGSRPLGDLVHQNGKLYGMTQAGGTYGAGTLFELDIQSNTFTKKVDFVATNGKQPSGSLTAQGGKFYGMTTFGGFYDLGVIFEWDPVTNVYTKKLDFTDATGGRPNGELLFRNGKFYGTTSTGSPTAGGSLFEWDPVSNTITKQQNLNSTQGMKPNGSFIVYNNKLYTLSTTGGGRNLGTVLEWDTEANTIWAPLHVGSDLSGVMTLSNGKFYFLARDPGYVVEWNPVNNAFKYTSTFSADYDSPLGRWPSVSTLTLIPEGALPVTLVDFKAKLQENQGLLTWRTTEESNFSHFELQRSHDAKTFTAIGEVSPSPTGRYSFTDSRLNEITGPHAYYRLKMIDRASDDGTADGQDGAFAYSAIVQLALPAAGNFVYPNPAATTLHVKHSSETTGAWQLTNAEGNAVMSGKSDGAGLKLDVRTLRTGIYFLRFSNGQTFKVLKN</sequence>
<keyword evidence="1" id="KW-0732">Signal</keyword>
<dbReference type="SUPFAM" id="SSF63829">
    <property type="entry name" value="Calcium-dependent phosphotriesterase"/>
    <property type="match status" value="1"/>
</dbReference>
<organism evidence="3 4">
    <name type="scientific">Dyadobacter beijingensis</name>
    <dbReference type="NCBI Taxonomy" id="365489"/>
    <lineage>
        <taxon>Bacteria</taxon>
        <taxon>Pseudomonadati</taxon>
        <taxon>Bacteroidota</taxon>
        <taxon>Cytophagia</taxon>
        <taxon>Cytophagales</taxon>
        <taxon>Spirosomataceae</taxon>
        <taxon>Dyadobacter</taxon>
    </lineage>
</organism>
<dbReference type="NCBIfam" id="TIGR04183">
    <property type="entry name" value="Por_Secre_tail"/>
    <property type="match status" value="1"/>
</dbReference>
<dbReference type="InterPro" id="IPR022519">
    <property type="entry name" value="Gloeo/Verruco_rpt"/>
</dbReference>
<dbReference type="Gene3D" id="2.130.10.10">
    <property type="entry name" value="YVTN repeat-like/Quinoprotein amine dehydrogenase"/>
    <property type="match status" value="1"/>
</dbReference>
<protein>
    <recommendedName>
        <fullName evidence="2">Secretion system C-terminal sorting domain-containing protein</fullName>
    </recommendedName>
</protein>
<evidence type="ECO:0000313" key="4">
    <source>
        <dbReference type="Proteomes" id="UP000632339"/>
    </source>
</evidence>
<reference evidence="4" key="1">
    <citation type="journal article" date="2019" name="Int. J. Syst. Evol. Microbiol.">
        <title>The Global Catalogue of Microorganisms (GCM) 10K type strain sequencing project: providing services to taxonomists for standard genome sequencing and annotation.</title>
        <authorList>
            <consortium name="The Broad Institute Genomics Platform"/>
            <consortium name="The Broad Institute Genome Sequencing Center for Infectious Disease"/>
            <person name="Wu L."/>
            <person name="Ma J."/>
        </authorList>
    </citation>
    <scope>NUCLEOTIDE SEQUENCE [LARGE SCALE GENOMIC DNA]</scope>
    <source>
        <strain evidence="4">CGMCC 1.6375</strain>
    </source>
</reference>
<feature type="signal peptide" evidence="1">
    <location>
        <begin position="1"/>
        <end position="25"/>
    </location>
</feature>
<dbReference type="InterPro" id="IPR015943">
    <property type="entry name" value="WD40/YVTN_repeat-like_dom_sf"/>
</dbReference>
<proteinExistence type="predicted"/>
<evidence type="ECO:0000259" key="2">
    <source>
        <dbReference type="Pfam" id="PF18962"/>
    </source>
</evidence>
<dbReference type="NCBIfam" id="TIGR03803">
    <property type="entry name" value="Gloeo_Verruco"/>
    <property type="match status" value="5"/>
</dbReference>
<feature type="domain" description="Secretion system C-terminal sorting" evidence="2">
    <location>
        <begin position="842"/>
        <end position="906"/>
    </location>
</feature>
<gene>
    <name evidence="3" type="ORF">GCM10010967_43260</name>
</gene>
<accession>A0ABQ2IB84</accession>
<dbReference type="InterPro" id="IPR026444">
    <property type="entry name" value="Secre_tail"/>
</dbReference>
<feature type="chain" id="PRO_5046572300" description="Secretion system C-terminal sorting domain-containing protein" evidence="1">
    <location>
        <begin position="26"/>
        <end position="910"/>
    </location>
</feature>
<dbReference type="Pfam" id="PF18962">
    <property type="entry name" value="Por_Secre_tail"/>
    <property type="match status" value="1"/>
</dbReference>
<comment type="caution">
    <text evidence="3">The sequence shown here is derived from an EMBL/GenBank/DDBJ whole genome shotgun (WGS) entry which is preliminary data.</text>
</comment>
<evidence type="ECO:0000256" key="1">
    <source>
        <dbReference type="SAM" id="SignalP"/>
    </source>
</evidence>
<name>A0ABQ2IB84_9BACT</name>
<dbReference type="EMBL" id="BMLI01000002">
    <property type="protein sequence ID" value="GGN03769.1"/>
    <property type="molecule type" value="Genomic_DNA"/>
</dbReference>
<keyword evidence="4" id="KW-1185">Reference proteome</keyword>